<evidence type="ECO:0000313" key="2">
    <source>
        <dbReference type="EMBL" id="GIM64456.1"/>
    </source>
</evidence>
<protein>
    <submittedName>
        <fullName evidence="2">Uncharacterized protein</fullName>
    </submittedName>
</protein>
<keyword evidence="1" id="KW-0812">Transmembrane</keyword>
<accession>A0A919S740</accession>
<dbReference type="AlphaFoldDB" id="A0A919S740"/>
<proteinExistence type="predicted"/>
<dbReference type="Proteomes" id="UP000681340">
    <property type="component" value="Unassembled WGS sequence"/>
</dbReference>
<dbReference type="EMBL" id="BOQL01000011">
    <property type="protein sequence ID" value="GIM64456.1"/>
    <property type="molecule type" value="Genomic_DNA"/>
</dbReference>
<dbReference type="RefSeq" id="WP_212987163.1">
    <property type="nucleotide sequence ID" value="NZ_BAABEA010000051.1"/>
</dbReference>
<gene>
    <name evidence="2" type="ORF">Aau02nite_10480</name>
</gene>
<feature type="transmembrane region" description="Helical" evidence="1">
    <location>
        <begin position="39"/>
        <end position="62"/>
    </location>
</feature>
<sequence length="70" mass="7618">MSESKGSRRWIGAALVPFTILMVVQGARGTDLIAGTPLAHWYGQLGVTVLGLGCYAAVDLLLRRAYRRRS</sequence>
<reference evidence="2" key="1">
    <citation type="submission" date="2021-03" db="EMBL/GenBank/DDBJ databases">
        <title>Whole genome shotgun sequence of Actinoplanes auranticolor NBRC 12245.</title>
        <authorList>
            <person name="Komaki H."/>
            <person name="Tamura T."/>
        </authorList>
    </citation>
    <scope>NUCLEOTIDE SEQUENCE</scope>
    <source>
        <strain evidence="2">NBRC 12245</strain>
    </source>
</reference>
<evidence type="ECO:0000313" key="3">
    <source>
        <dbReference type="Proteomes" id="UP000681340"/>
    </source>
</evidence>
<keyword evidence="1" id="KW-1133">Transmembrane helix</keyword>
<evidence type="ECO:0000256" key="1">
    <source>
        <dbReference type="SAM" id="Phobius"/>
    </source>
</evidence>
<comment type="caution">
    <text evidence="2">The sequence shown here is derived from an EMBL/GenBank/DDBJ whole genome shotgun (WGS) entry which is preliminary data.</text>
</comment>
<name>A0A919S740_9ACTN</name>
<organism evidence="2 3">
    <name type="scientific">Actinoplanes auranticolor</name>
    <dbReference type="NCBI Taxonomy" id="47988"/>
    <lineage>
        <taxon>Bacteria</taxon>
        <taxon>Bacillati</taxon>
        <taxon>Actinomycetota</taxon>
        <taxon>Actinomycetes</taxon>
        <taxon>Micromonosporales</taxon>
        <taxon>Micromonosporaceae</taxon>
        <taxon>Actinoplanes</taxon>
    </lineage>
</organism>
<keyword evidence="1" id="KW-0472">Membrane</keyword>
<keyword evidence="3" id="KW-1185">Reference proteome</keyword>